<gene>
    <name evidence="2" type="ORF">SAMN02745119_00916</name>
</gene>
<reference evidence="3" key="1">
    <citation type="submission" date="2017-02" db="EMBL/GenBank/DDBJ databases">
        <authorList>
            <person name="Varghese N."/>
            <person name="Submissions S."/>
        </authorList>
    </citation>
    <scope>NUCLEOTIDE SEQUENCE [LARGE SCALE GENOMIC DNA]</scope>
    <source>
        <strain evidence="3">ATCC BAA-34</strain>
    </source>
</reference>
<evidence type="ECO:0000259" key="1">
    <source>
        <dbReference type="Pfam" id="PF07238"/>
    </source>
</evidence>
<keyword evidence="3" id="KW-1185">Reference proteome</keyword>
<dbReference type="STRING" id="115783.SAMN02745119_00916"/>
<evidence type="ECO:0000313" key="2">
    <source>
        <dbReference type="EMBL" id="SJZ54659.1"/>
    </source>
</evidence>
<feature type="domain" description="PilZ" evidence="1">
    <location>
        <begin position="115"/>
        <end position="222"/>
    </location>
</feature>
<dbReference type="EMBL" id="FUWR01000003">
    <property type="protein sequence ID" value="SJZ54659.1"/>
    <property type="molecule type" value="Genomic_DNA"/>
</dbReference>
<dbReference type="InterPro" id="IPR009875">
    <property type="entry name" value="PilZ_domain"/>
</dbReference>
<dbReference type="Gene3D" id="2.40.10.220">
    <property type="entry name" value="predicted glycosyltransferase like domains"/>
    <property type="match status" value="1"/>
</dbReference>
<accession>A0A1T4LIR9</accession>
<dbReference type="GO" id="GO:0035438">
    <property type="term" value="F:cyclic-di-GMP binding"/>
    <property type="evidence" value="ECO:0007669"/>
    <property type="project" value="InterPro"/>
</dbReference>
<dbReference type="SUPFAM" id="SSF141371">
    <property type="entry name" value="PilZ domain-like"/>
    <property type="match status" value="1"/>
</dbReference>
<sequence length="236" mass="26579">MTSTDLFSTRIQKNFDDDQVEILAILEANIKKPLKLINYYKGIPLSYPATIASISRGVVDLDVQEMQAFTIEQARSTFIRSPLFKHDLFAQAQYVNVRKRAATFVKFSYVEIMAERRSFVRVEVDAPVNVAITSSQGVVEGRLTDLSLSGFGVVIDYTCPLETGVETTAQFTLLSPETGQPIPISIPATLVTINGDRSPYSYRFAINPEKLLERQISQYVFQRQVEIIREVKEIVS</sequence>
<proteinExistence type="predicted"/>
<protein>
    <submittedName>
        <fullName evidence="2">PilZ domain-containing protein</fullName>
    </submittedName>
</protein>
<evidence type="ECO:0000313" key="3">
    <source>
        <dbReference type="Proteomes" id="UP000190102"/>
    </source>
</evidence>
<dbReference type="Proteomes" id="UP000190102">
    <property type="component" value="Unassembled WGS sequence"/>
</dbReference>
<name>A0A1T4LIR9_9BACT</name>
<dbReference type="OrthoDB" id="5394035at2"/>
<dbReference type="RefSeq" id="WP_078789200.1">
    <property type="nucleotide sequence ID" value="NZ_FUWR01000003.1"/>
</dbReference>
<organism evidence="2 3">
    <name type="scientific">Trichlorobacter thiogenes</name>
    <dbReference type="NCBI Taxonomy" id="115783"/>
    <lineage>
        <taxon>Bacteria</taxon>
        <taxon>Pseudomonadati</taxon>
        <taxon>Thermodesulfobacteriota</taxon>
        <taxon>Desulfuromonadia</taxon>
        <taxon>Geobacterales</taxon>
        <taxon>Geobacteraceae</taxon>
        <taxon>Trichlorobacter</taxon>
    </lineage>
</organism>
<dbReference type="AlphaFoldDB" id="A0A1T4LIR9"/>
<dbReference type="Pfam" id="PF07238">
    <property type="entry name" value="PilZ"/>
    <property type="match status" value="1"/>
</dbReference>